<dbReference type="PROSITE" id="PS50302">
    <property type="entry name" value="PUM"/>
    <property type="match status" value="5"/>
</dbReference>
<reference evidence="4 5" key="1">
    <citation type="submission" date="2024-02" db="EMBL/GenBank/DDBJ databases">
        <authorList>
            <person name="Chen Y."/>
            <person name="Shah S."/>
            <person name="Dougan E. K."/>
            <person name="Thang M."/>
            <person name="Chan C."/>
        </authorList>
    </citation>
    <scope>NUCLEOTIDE SEQUENCE [LARGE SCALE GENOMIC DNA]</scope>
</reference>
<comment type="caution">
    <text evidence="4">The sequence shown here is derived from an EMBL/GenBank/DDBJ whole genome shotgun (WGS) entry which is preliminary data.</text>
</comment>
<keyword evidence="5" id="KW-1185">Reference proteome</keyword>
<organism evidence="4 5">
    <name type="scientific">Durusdinium trenchii</name>
    <dbReference type="NCBI Taxonomy" id="1381693"/>
    <lineage>
        <taxon>Eukaryota</taxon>
        <taxon>Sar</taxon>
        <taxon>Alveolata</taxon>
        <taxon>Dinophyceae</taxon>
        <taxon>Suessiales</taxon>
        <taxon>Symbiodiniaceae</taxon>
        <taxon>Durusdinium</taxon>
    </lineage>
</organism>
<proteinExistence type="predicted"/>
<evidence type="ECO:0000256" key="1">
    <source>
        <dbReference type="ARBA" id="ARBA00022737"/>
    </source>
</evidence>
<feature type="domain" description="PUM-HD" evidence="3">
    <location>
        <begin position="73"/>
        <end position="436"/>
    </location>
</feature>
<name>A0ABP0Q8Y5_9DINO</name>
<feature type="repeat" description="Pumilio" evidence="2">
    <location>
        <begin position="214"/>
        <end position="249"/>
    </location>
</feature>
<keyword evidence="1" id="KW-0677">Repeat</keyword>
<dbReference type="InterPro" id="IPR011989">
    <property type="entry name" value="ARM-like"/>
</dbReference>
<dbReference type="PANTHER" id="PTHR12537:SF12">
    <property type="entry name" value="MATERNAL PROTEIN PUMILIO"/>
    <property type="match status" value="1"/>
</dbReference>
<feature type="repeat" description="Pumilio" evidence="2">
    <location>
        <begin position="370"/>
        <end position="410"/>
    </location>
</feature>
<dbReference type="Proteomes" id="UP001642464">
    <property type="component" value="Unassembled WGS sequence"/>
</dbReference>
<dbReference type="EMBL" id="CAXAMM010039169">
    <property type="protein sequence ID" value="CAK9084444.1"/>
    <property type="molecule type" value="Genomic_DNA"/>
</dbReference>
<dbReference type="InterPro" id="IPR033133">
    <property type="entry name" value="PUM-HD"/>
</dbReference>
<dbReference type="InterPro" id="IPR001313">
    <property type="entry name" value="Pumilio_RNA-bd_rpt"/>
</dbReference>
<dbReference type="PANTHER" id="PTHR12537">
    <property type="entry name" value="RNA BINDING PROTEIN PUMILIO-RELATED"/>
    <property type="match status" value="1"/>
</dbReference>
<dbReference type="InterPro" id="IPR016024">
    <property type="entry name" value="ARM-type_fold"/>
</dbReference>
<sequence length="452" mass="49374">MTAGYRGLRHGHEMSPRSPMKVLDPNCKPPSFPAAQLSECLQRCLTPQSVPPGLALPATPTFLPCFSEQPCVQPKSLPLAVGPPEMEPQVACVESPEKTAGGVPMVQALRNKEGSELVSCQLSRLSGATLDAFCWELVAAVLPDICRLACDVHASPVISQLISLPDLAPDLRRRLVSSLRGSLLKLTRDKRGCWVLQQALELGGPELQDALKDELKGKVLSCSQHLHGNFVLQKCVELLSQPAISFIASELKNHALVAALDVYSCRVLQRLIEHCQGSHMTELVEKLMRPDNLERLVTDAYGHNVLRALLVHGSGAELRRIVESLFAEEGKLLVYARNRHASLVLDQCLEALSGERAQELKEERDAVMSALLGEGSTSVFSLIALDRFGNYIVQRAISGCRGHEQQRILQLLVSLGPRLRRTANGRHIMCAARKKFGSEALAELGASLKAMH</sequence>
<feature type="repeat" description="Pumilio" evidence="2">
    <location>
        <begin position="178"/>
        <end position="213"/>
    </location>
</feature>
<feature type="repeat" description="Pumilio" evidence="2">
    <location>
        <begin position="286"/>
        <end position="323"/>
    </location>
</feature>
<dbReference type="SUPFAM" id="SSF48371">
    <property type="entry name" value="ARM repeat"/>
    <property type="match status" value="1"/>
</dbReference>
<dbReference type="Gene3D" id="1.25.10.10">
    <property type="entry name" value="Leucine-rich Repeat Variant"/>
    <property type="match status" value="1"/>
</dbReference>
<feature type="repeat" description="Pumilio" evidence="2">
    <location>
        <begin position="250"/>
        <end position="285"/>
    </location>
</feature>
<dbReference type="Pfam" id="PF00806">
    <property type="entry name" value="PUF"/>
    <property type="match status" value="6"/>
</dbReference>
<evidence type="ECO:0000259" key="3">
    <source>
        <dbReference type="PROSITE" id="PS50303"/>
    </source>
</evidence>
<accession>A0ABP0Q8Y5</accession>
<dbReference type="PROSITE" id="PS50303">
    <property type="entry name" value="PUM_HD"/>
    <property type="match status" value="1"/>
</dbReference>
<evidence type="ECO:0000313" key="4">
    <source>
        <dbReference type="EMBL" id="CAK9084444.1"/>
    </source>
</evidence>
<protein>
    <submittedName>
        <fullName evidence="4">Pumilio homolog 2</fullName>
    </submittedName>
</protein>
<gene>
    <name evidence="4" type="ORF">SCF082_LOCUS40054</name>
</gene>
<evidence type="ECO:0000313" key="5">
    <source>
        <dbReference type="Proteomes" id="UP001642464"/>
    </source>
</evidence>
<dbReference type="SMART" id="SM00025">
    <property type="entry name" value="Pumilio"/>
    <property type="match status" value="7"/>
</dbReference>
<evidence type="ECO:0000256" key="2">
    <source>
        <dbReference type="PROSITE-ProRule" id="PRU00317"/>
    </source>
</evidence>